<organism evidence="3">
    <name type="scientific">Drosophila willistoni</name>
    <name type="common">Fruit fly</name>
    <dbReference type="NCBI Taxonomy" id="7260"/>
    <lineage>
        <taxon>Eukaryota</taxon>
        <taxon>Metazoa</taxon>
        <taxon>Ecdysozoa</taxon>
        <taxon>Arthropoda</taxon>
        <taxon>Hexapoda</taxon>
        <taxon>Insecta</taxon>
        <taxon>Pterygota</taxon>
        <taxon>Neoptera</taxon>
        <taxon>Endopterygota</taxon>
        <taxon>Diptera</taxon>
        <taxon>Brachycera</taxon>
        <taxon>Muscomorpha</taxon>
        <taxon>Ephydroidea</taxon>
        <taxon>Drosophilidae</taxon>
        <taxon>Drosophila</taxon>
        <taxon>Sophophora</taxon>
    </lineage>
</organism>
<dbReference type="AlphaFoldDB" id="B4MPL4"/>
<reference evidence="2 3" key="1">
    <citation type="journal article" date="2007" name="Nature">
        <title>Evolution of genes and genomes on the Drosophila phylogeny.</title>
        <authorList>
            <consortium name="Drosophila 12 Genomes Consortium"/>
            <person name="Clark A.G."/>
            <person name="Eisen M.B."/>
            <person name="Smith D.R."/>
            <person name="Bergman C.M."/>
            <person name="Oliver B."/>
            <person name="Markow T.A."/>
            <person name="Kaufman T.C."/>
            <person name="Kellis M."/>
            <person name="Gelbart W."/>
            <person name="Iyer V.N."/>
            <person name="Pollard D.A."/>
            <person name="Sackton T.B."/>
            <person name="Larracuente A.M."/>
            <person name="Singh N.D."/>
            <person name="Abad J.P."/>
            <person name="Abt D.N."/>
            <person name="Adryan B."/>
            <person name="Aguade M."/>
            <person name="Akashi H."/>
            <person name="Anderson W.W."/>
            <person name="Aquadro C.F."/>
            <person name="Ardell D.H."/>
            <person name="Arguello R."/>
            <person name="Artieri C.G."/>
            <person name="Barbash D.A."/>
            <person name="Barker D."/>
            <person name="Barsanti P."/>
            <person name="Batterham P."/>
            <person name="Batzoglou S."/>
            <person name="Begun D."/>
            <person name="Bhutkar A."/>
            <person name="Blanco E."/>
            <person name="Bosak S.A."/>
            <person name="Bradley R.K."/>
            <person name="Brand A.D."/>
            <person name="Brent M.R."/>
            <person name="Brooks A.N."/>
            <person name="Brown R.H."/>
            <person name="Butlin R.K."/>
            <person name="Caggese C."/>
            <person name="Calvi B.R."/>
            <person name="Bernardo de Carvalho A."/>
            <person name="Caspi A."/>
            <person name="Castrezana S."/>
            <person name="Celniker S.E."/>
            <person name="Chang J.L."/>
            <person name="Chapple C."/>
            <person name="Chatterji S."/>
            <person name="Chinwalla A."/>
            <person name="Civetta A."/>
            <person name="Clifton S.W."/>
            <person name="Comeron J.M."/>
            <person name="Costello J.C."/>
            <person name="Coyne J.A."/>
            <person name="Daub J."/>
            <person name="David R.G."/>
            <person name="Delcher A.L."/>
            <person name="Delehaunty K."/>
            <person name="Do C.B."/>
            <person name="Ebling H."/>
            <person name="Edwards K."/>
            <person name="Eickbush T."/>
            <person name="Evans J.D."/>
            <person name="Filipski A."/>
            <person name="Findeiss S."/>
            <person name="Freyhult E."/>
            <person name="Fulton L."/>
            <person name="Fulton R."/>
            <person name="Garcia A.C."/>
            <person name="Gardiner A."/>
            <person name="Garfield D.A."/>
            <person name="Garvin B.E."/>
            <person name="Gibson G."/>
            <person name="Gilbert D."/>
            <person name="Gnerre S."/>
            <person name="Godfrey J."/>
            <person name="Good R."/>
            <person name="Gotea V."/>
            <person name="Gravely B."/>
            <person name="Greenberg A.J."/>
            <person name="Griffiths-Jones S."/>
            <person name="Gross S."/>
            <person name="Guigo R."/>
            <person name="Gustafson E.A."/>
            <person name="Haerty W."/>
            <person name="Hahn M.W."/>
            <person name="Halligan D.L."/>
            <person name="Halpern A.L."/>
            <person name="Halter G.M."/>
            <person name="Han M.V."/>
            <person name="Heger A."/>
            <person name="Hillier L."/>
            <person name="Hinrichs A.S."/>
            <person name="Holmes I."/>
            <person name="Hoskins R.A."/>
            <person name="Hubisz M.J."/>
            <person name="Hultmark D."/>
            <person name="Huntley M.A."/>
            <person name="Jaffe D.B."/>
            <person name="Jagadeeshan S."/>
            <person name="Jeck W.R."/>
            <person name="Johnson J."/>
            <person name="Jones C.D."/>
            <person name="Jordan W.C."/>
            <person name="Karpen G.H."/>
            <person name="Kataoka E."/>
            <person name="Keightley P.D."/>
            <person name="Kheradpour P."/>
            <person name="Kirkness E.F."/>
            <person name="Koerich L.B."/>
            <person name="Kristiansen K."/>
            <person name="Kudrna D."/>
            <person name="Kulathinal R.J."/>
            <person name="Kumar S."/>
            <person name="Kwok R."/>
            <person name="Lander E."/>
            <person name="Langley C.H."/>
            <person name="Lapoint R."/>
            <person name="Lazzaro B.P."/>
            <person name="Lee S.J."/>
            <person name="Levesque L."/>
            <person name="Li R."/>
            <person name="Lin C.F."/>
            <person name="Lin M.F."/>
            <person name="Lindblad-Toh K."/>
            <person name="Llopart A."/>
            <person name="Long M."/>
            <person name="Low L."/>
            <person name="Lozovsky E."/>
            <person name="Lu J."/>
            <person name="Luo M."/>
            <person name="Machado C.A."/>
            <person name="Makalowski W."/>
            <person name="Marzo M."/>
            <person name="Matsuda M."/>
            <person name="Matzkin L."/>
            <person name="McAllister B."/>
            <person name="McBride C.S."/>
            <person name="McKernan B."/>
            <person name="McKernan K."/>
            <person name="Mendez-Lago M."/>
            <person name="Minx P."/>
            <person name="Mollenhauer M.U."/>
            <person name="Montooth K."/>
            <person name="Mount S.M."/>
            <person name="Mu X."/>
            <person name="Myers E."/>
            <person name="Negre B."/>
            <person name="Newfeld S."/>
            <person name="Nielsen R."/>
            <person name="Noor M.A."/>
            <person name="O'Grady P."/>
            <person name="Pachter L."/>
            <person name="Papaceit M."/>
            <person name="Parisi M.J."/>
            <person name="Parisi M."/>
            <person name="Parts L."/>
            <person name="Pedersen J.S."/>
            <person name="Pesole G."/>
            <person name="Phillippy A.M."/>
            <person name="Ponting C.P."/>
            <person name="Pop M."/>
            <person name="Porcelli D."/>
            <person name="Powell J.R."/>
            <person name="Prohaska S."/>
            <person name="Pruitt K."/>
            <person name="Puig M."/>
            <person name="Quesneville H."/>
            <person name="Ram K.R."/>
            <person name="Rand D."/>
            <person name="Rasmussen M.D."/>
            <person name="Reed L.K."/>
            <person name="Reenan R."/>
            <person name="Reily A."/>
            <person name="Remington K.A."/>
            <person name="Rieger T.T."/>
            <person name="Ritchie M.G."/>
            <person name="Robin C."/>
            <person name="Rogers Y.H."/>
            <person name="Rohde C."/>
            <person name="Rozas J."/>
            <person name="Rubenfield M.J."/>
            <person name="Ruiz A."/>
            <person name="Russo S."/>
            <person name="Salzberg S.L."/>
            <person name="Sanchez-Gracia A."/>
            <person name="Saranga D.J."/>
            <person name="Sato H."/>
            <person name="Schaeffer S.W."/>
            <person name="Schatz M.C."/>
            <person name="Schlenke T."/>
            <person name="Schwartz R."/>
            <person name="Segarra C."/>
            <person name="Singh R.S."/>
            <person name="Sirot L."/>
            <person name="Sirota M."/>
            <person name="Sisneros N.B."/>
            <person name="Smith C.D."/>
            <person name="Smith T.F."/>
            <person name="Spieth J."/>
            <person name="Stage D.E."/>
            <person name="Stark A."/>
            <person name="Stephan W."/>
            <person name="Strausberg R.L."/>
            <person name="Strempel S."/>
            <person name="Sturgill D."/>
            <person name="Sutton G."/>
            <person name="Sutton G.G."/>
            <person name="Tao W."/>
            <person name="Teichmann S."/>
            <person name="Tobari Y.N."/>
            <person name="Tomimura Y."/>
            <person name="Tsolas J.M."/>
            <person name="Valente V.L."/>
            <person name="Venter E."/>
            <person name="Venter J.C."/>
            <person name="Vicario S."/>
            <person name="Vieira F.G."/>
            <person name="Vilella A.J."/>
            <person name="Villasante A."/>
            <person name="Walenz B."/>
            <person name="Wang J."/>
            <person name="Wasserman M."/>
            <person name="Watts T."/>
            <person name="Wilson D."/>
            <person name="Wilson R.K."/>
            <person name="Wing R.A."/>
            <person name="Wolfner M.F."/>
            <person name="Wong A."/>
            <person name="Wong G.K."/>
            <person name="Wu C.I."/>
            <person name="Wu G."/>
            <person name="Yamamoto D."/>
            <person name="Yang H.P."/>
            <person name="Yang S.P."/>
            <person name="Yorke J.A."/>
            <person name="Yoshida K."/>
            <person name="Zdobnov E."/>
            <person name="Zhang P."/>
            <person name="Zhang Y."/>
            <person name="Zimin A.V."/>
            <person name="Baldwin J."/>
            <person name="Abdouelleil A."/>
            <person name="Abdulkadir J."/>
            <person name="Abebe A."/>
            <person name="Abera B."/>
            <person name="Abreu J."/>
            <person name="Acer S.C."/>
            <person name="Aftuck L."/>
            <person name="Alexander A."/>
            <person name="An P."/>
            <person name="Anderson E."/>
            <person name="Anderson S."/>
            <person name="Arachi H."/>
            <person name="Azer M."/>
            <person name="Bachantsang P."/>
            <person name="Barry A."/>
            <person name="Bayul T."/>
            <person name="Berlin A."/>
            <person name="Bessette D."/>
            <person name="Bloom T."/>
            <person name="Blye J."/>
            <person name="Boguslavskiy L."/>
            <person name="Bonnet C."/>
            <person name="Boukhgalter B."/>
            <person name="Bourzgui I."/>
            <person name="Brown A."/>
            <person name="Cahill P."/>
            <person name="Channer S."/>
            <person name="Cheshatsang Y."/>
            <person name="Chuda L."/>
            <person name="Citroen M."/>
            <person name="Collymore A."/>
            <person name="Cooke P."/>
            <person name="Costello M."/>
            <person name="D'Aco K."/>
            <person name="Daza R."/>
            <person name="De Haan G."/>
            <person name="DeGray S."/>
            <person name="DeMaso C."/>
            <person name="Dhargay N."/>
            <person name="Dooley K."/>
            <person name="Dooley E."/>
            <person name="Doricent M."/>
            <person name="Dorje P."/>
            <person name="Dorjee K."/>
            <person name="Dupes A."/>
            <person name="Elong R."/>
            <person name="Falk J."/>
            <person name="Farina A."/>
            <person name="Faro S."/>
            <person name="Ferguson D."/>
            <person name="Fisher S."/>
            <person name="Foley C.D."/>
            <person name="Franke A."/>
            <person name="Friedrich D."/>
            <person name="Gadbois L."/>
            <person name="Gearin G."/>
            <person name="Gearin C.R."/>
            <person name="Giannoukos G."/>
            <person name="Goode T."/>
            <person name="Graham J."/>
            <person name="Grandbois E."/>
            <person name="Grewal S."/>
            <person name="Gyaltsen K."/>
            <person name="Hafez N."/>
            <person name="Hagos B."/>
            <person name="Hall J."/>
            <person name="Henson C."/>
            <person name="Hollinger A."/>
            <person name="Honan T."/>
            <person name="Huard M.D."/>
            <person name="Hughes L."/>
            <person name="Hurhula B."/>
            <person name="Husby M.E."/>
            <person name="Kamat A."/>
            <person name="Kanga B."/>
            <person name="Kashin S."/>
            <person name="Khazanovich D."/>
            <person name="Kisner P."/>
            <person name="Lance K."/>
            <person name="Lara M."/>
            <person name="Lee W."/>
            <person name="Lennon N."/>
            <person name="Letendre F."/>
            <person name="LeVine R."/>
            <person name="Lipovsky A."/>
            <person name="Liu X."/>
            <person name="Liu J."/>
            <person name="Liu S."/>
            <person name="Lokyitsang T."/>
            <person name="Lokyitsang Y."/>
            <person name="Lubonja R."/>
            <person name="Lui A."/>
            <person name="MacDonald P."/>
            <person name="Magnisalis V."/>
            <person name="Maru K."/>
            <person name="Matthews C."/>
            <person name="McCusker W."/>
            <person name="McDonough S."/>
            <person name="Mehta T."/>
            <person name="Meldrim J."/>
            <person name="Meneus L."/>
            <person name="Mihai O."/>
            <person name="Mihalev A."/>
            <person name="Mihova T."/>
            <person name="Mittelman R."/>
            <person name="Mlenga V."/>
            <person name="Montmayeur A."/>
            <person name="Mulrain L."/>
            <person name="Navidi A."/>
            <person name="Naylor J."/>
            <person name="Negash T."/>
            <person name="Nguyen T."/>
            <person name="Nguyen N."/>
            <person name="Nicol R."/>
            <person name="Norbu C."/>
            <person name="Norbu N."/>
            <person name="Novod N."/>
            <person name="O'Neill B."/>
            <person name="Osman S."/>
            <person name="Markiewicz E."/>
            <person name="Oyono O.L."/>
            <person name="Patti C."/>
            <person name="Phunkhang P."/>
            <person name="Pierre F."/>
            <person name="Priest M."/>
            <person name="Raghuraman S."/>
            <person name="Rege F."/>
            <person name="Reyes R."/>
            <person name="Rise C."/>
            <person name="Rogov P."/>
            <person name="Ross K."/>
            <person name="Ryan E."/>
            <person name="Settipalli S."/>
            <person name="Shea T."/>
            <person name="Sherpa N."/>
            <person name="Shi L."/>
            <person name="Shih D."/>
            <person name="Sparrow T."/>
            <person name="Spaulding J."/>
            <person name="Stalker J."/>
            <person name="Stange-Thomann N."/>
            <person name="Stavropoulos S."/>
            <person name="Stone C."/>
            <person name="Strader C."/>
            <person name="Tesfaye S."/>
            <person name="Thomson T."/>
            <person name="Thoulutsang Y."/>
            <person name="Thoulutsang D."/>
            <person name="Topham K."/>
            <person name="Topping I."/>
            <person name="Tsamla T."/>
            <person name="Vassiliev H."/>
            <person name="Vo A."/>
            <person name="Wangchuk T."/>
            <person name="Wangdi T."/>
            <person name="Weiand M."/>
            <person name="Wilkinson J."/>
            <person name="Wilson A."/>
            <person name="Yadav S."/>
            <person name="Young G."/>
            <person name="Yu Q."/>
            <person name="Zembek L."/>
            <person name="Zhong D."/>
            <person name="Zimmer A."/>
            <person name="Zwirko Z."/>
            <person name="Jaffe D.B."/>
            <person name="Alvarez P."/>
            <person name="Brockman W."/>
            <person name="Butler J."/>
            <person name="Chin C."/>
            <person name="Gnerre S."/>
            <person name="Grabherr M."/>
            <person name="Kleber M."/>
            <person name="Mauceli E."/>
            <person name="MacCallum I."/>
        </authorList>
    </citation>
    <scope>NUCLEOTIDE SEQUENCE [LARGE SCALE GENOMIC DNA]</scope>
    <source>
        <strain evidence="3">Tucson 14030-0811.24</strain>
    </source>
</reference>
<name>B4MPL4_DROWI</name>
<dbReference type="PhylomeDB" id="B4MPL4"/>
<keyword evidence="1" id="KW-0812">Transmembrane</keyword>
<dbReference type="eggNOG" id="ENOG502RV6H">
    <property type="taxonomic scope" value="Eukaryota"/>
</dbReference>
<evidence type="ECO:0000256" key="1">
    <source>
        <dbReference type="SAM" id="Phobius"/>
    </source>
</evidence>
<feature type="transmembrane region" description="Helical" evidence="1">
    <location>
        <begin position="356"/>
        <end position="377"/>
    </location>
</feature>
<dbReference type="OMA" id="LRQDESC"/>
<keyword evidence="3" id="KW-1185">Reference proteome</keyword>
<sequence>MDYFPFPQWGDISNKTTPMADIFVFIDTYWPYYWVVDYVAYVLQNLNIHPYGSRVTIYAASDASIIVNTTDYIINVYQQWNATSHSWHPTGLNLPLILNTVSNEVEDILAADQAANNLGGRSLVALLIPSPVSFVDERDYDYCQGYLDRMSRRLPNLQFIYYGGGALVRFHDFVTNPSEDLFLMNLEQPPEKSGDPVITRIRQVPRRISNPRCDSSGYISEYGMNSLEQFGRLGSINFYRLEAFYMPRRKSMRYLEITPNSNVAFTVCFSRKIALTFRNETSRYRLDETCESTALGALSYDLTDACMDYDWEPCPPLYFSVQSQSFGDVSCTQPECQTPDEAQYTLSLNNLGCSSASVLEIASLGMILLVMVGGLFFG</sequence>
<dbReference type="HOGENOM" id="CLU_063312_0_0_1"/>
<protein>
    <submittedName>
        <fullName evidence="2">GK21723</fullName>
    </submittedName>
</protein>
<dbReference type="STRING" id="7260.B4MPL4"/>
<dbReference type="EMBL" id="CH963849">
    <property type="protein sequence ID" value="EDW74053.1"/>
    <property type="molecule type" value="Genomic_DNA"/>
</dbReference>
<accession>B4MPL4</accession>
<proteinExistence type="predicted"/>
<keyword evidence="1" id="KW-1133">Transmembrane helix</keyword>
<evidence type="ECO:0000313" key="3">
    <source>
        <dbReference type="Proteomes" id="UP000007798"/>
    </source>
</evidence>
<dbReference type="InParanoid" id="B4MPL4"/>
<keyword evidence="1" id="KW-0472">Membrane</keyword>
<dbReference type="OrthoDB" id="10256829at2759"/>
<dbReference type="Proteomes" id="UP000007798">
    <property type="component" value="Unassembled WGS sequence"/>
</dbReference>
<gene>
    <name evidence="2" type="primary">Dwil\GK21723</name>
    <name evidence="2" type="ORF">Dwil_GK21723</name>
</gene>
<evidence type="ECO:0000313" key="2">
    <source>
        <dbReference type="EMBL" id="EDW74053.1"/>
    </source>
</evidence>